<comment type="caution">
    <text evidence="5">The sequence shown here is derived from an EMBL/GenBank/DDBJ whole genome shotgun (WGS) entry which is preliminary data.</text>
</comment>
<organism evidence="5 6">
    <name type="scientific">Thermalbibacter longus</name>
    <dbReference type="NCBI Taxonomy" id="2951981"/>
    <lineage>
        <taxon>Bacteria</taxon>
        <taxon>Pseudomonadati</taxon>
        <taxon>Thermomicrobiota</taxon>
        <taxon>Thermomicrobia</taxon>
        <taxon>Thermomicrobiales</taxon>
        <taxon>Thermomicrobiaceae</taxon>
        <taxon>Thermalbibacter</taxon>
    </lineage>
</organism>
<sequence>MSFVERLPRQVTVVEVGPRDGLQNEAQPVPTELKVAFIERLADAGFPVIEVTSFVSPKAVPQLADAEEVMRRIARRPGTRYLALVPNERGLERALAAGCDAIALFTAASEAFSQANVRASIEETFERFRPVAERAQAAGLWIRGYVSTAFHCPYSGPVDPQQVLSVADRLFSLGCHEVALADTIGRATPRDVDRLLALATRAFNPGRLALHFHDTAGLALANVMVGLDHGITVFDAAAGGLGGCPFAPGAPGNLATERLLALLAGLEIETGVDREAVVAAVTELRQSVPGIGARAC</sequence>
<dbReference type="GO" id="GO:0004419">
    <property type="term" value="F:hydroxymethylglutaryl-CoA lyase activity"/>
    <property type="evidence" value="ECO:0007669"/>
    <property type="project" value="TreeGrafter"/>
</dbReference>
<evidence type="ECO:0000256" key="3">
    <source>
        <dbReference type="ARBA" id="ARBA00023239"/>
    </source>
</evidence>
<dbReference type="FunFam" id="3.20.20.70:FF:000071">
    <property type="entry name" value="Hydroxymethylglutaryl-CoA lyase"/>
    <property type="match status" value="1"/>
</dbReference>
<reference evidence="5" key="1">
    <citation type="submission" date="2022-06" db="EMBL/GenBank/DDBJ databases">
        <title>CFH 74404 Thermomicrobiaceae sp.</title>
        <authorList>
            <person name="Ming H."/>
            <person name="Li W.-J."/>
            <person name="Zhao Z."/>
        </authorList>
    </citation>
    <scope>NUCLEOTIDE SEQUENCE</scope>
    <source>
        <strain evidence="5">CFH 74404</strain>
    </source>
</reference>
<dbReference type="RefSeq" id="WP_284058440.1">
    <property type="nucleotide sequence ID" value="NZ_JAMSLR010000021.1"/>
</dbReference>
<dbReference type="GO" id="GO:0046872">
    <property type="term" value="F:metal ion binding"/>
    <property type="evidence" value="ECO:0007669"/>
    <property type="project" value="UniProtKB-KW"/>
</dbReference>
<evidence type="ECO:0000256" key="2">
    <source>
        <dbReference type="ARBA" id="ARBA00022723"/>
    </source>
</evidence>
<dbReference type="EMBL" id="JAMSLR010000021">
    <property type="protein sequence ID" value="MCM8750651.1"/>
    <property type="molecule type" value="Genomic_DNA"/>
</dbReference>
<keyword evidence="2" id="KW-0479">Metal-binding</keyword>
<evidence type="ECO:0000313" key="5">
    <source>
        <dbReference type="EMBL" id="MCM8750651.1"/>
    </source>
</evidence>
<dbReference type="CDD" id="cd07938">
    <property type="entry name" value="DRE_TIM_HMGL"/>
    <property type="match status" value="1"/>
</dbReference>
<dbReference type="NCBIfam" id="NF004283">
    <property type="entry name" value="PRK05692.1"/>
    <property type="match status" value="1"/>
</dbReference>
<dbReference type="Pfam" id="PF00682">
    <property type="entry name" value="HMGL-like"/>
    <property type="match status" value="1"/>
</dbReference>
<proteinExistence type="inferred from homology"/>
<evidence type="ECO:0000259" key="4">
    <source>
        <dbReference type="PROSITE" id="PS50991"/>
    </source>
</evidence>
<dbReference type="SUPFAM" id="SSF51569">
    <property type="entry name" value="Aldolase"/>
    <property type="match status" value="1"/>
</dbReference>
<dbReference type="Gene3D" id="3.20.20.70">
    <property type="entry name" value="Aldolase class I"/>
    <property type="match status" value="1"/>
</dbReference>
<keyword evidence="6" id="KW-1185">Reference proteome</keyword>
<evidence type="ECO:0000313" key="6">
    <source>
        <dbReference type="Proteomes" id="UP001165306"/>
    </source>
</evidence>
<dbReference type="InterPro" id="IPR013785">
    <property type="entry name" value="Aldolase_TIM"/>
</dbReference>
<name>A0AA41WJP6_9BACT</name>
<dbReference type="Proteomes" id="UP001165306">
    <property type="component" value="Unassembled WGS sequence"/>
</dbReference>
<dbReference type="InterPro" id="IPR043594">
    <property type="entry name" value="HMGL"/>
</dbReference>
<dbReference type="PROSITE" id="PS50991">
    <property type="entry name" value="PYR_CT"/>
    <property type="match status" value="1"/>
</dbReference>
<dbReference type="PANTHER" id="PTHR42738">
    <property type="entry name" value="HYDROXYMETHYLGLUTARYL-COA LYASE"/>
    <property type="match status" value="1"/>
</dbReference>
<dbReference type="AlphaFoldDB" id="A0AA41WJP6"/>
<dbReference type="GO" id="GO:0046951">
    <property type="term" value="P:ketone body biosynthetic process"/>
    <property type="evidence" value="ECO:0007669"/>
    <property type="project" value="TreeGrafter"/>
</dbReference>
<keyword evidence="3 5" id="KW-0456">Lyase</keyword>
<evidence type="ECO:0000256" key="1">
    <source>
        <dbReference type="ARBA" id="ARBA00009405"/>
    </source>
</evidence>
<comment type="similarity">
    <text evidence="1">Belongs to the HMG-CoA lyase family.</text>
</comment>
<accession>A0AA41WJP6</accession>
<protein>
    <submittedName>
        <fullName evidence="5">Hydroxymethylglutaryl-CoA lyase</fullName>
    </submittedName>
</protein>
<dbReference type="GO" id="GO:0006552">
    <property type="term" value="P:L-leucine catabolic process"/>
    <property type="evidence" value="ECO:0007669"/>
    <property type="project" value="TreeGrafter"/>
</dbReference>
<dbReference type="InterPro" id="IPR000891">
    <property type="entry name" value="PYR_CT"/>
</dbReference>
<gene>
    <name evidence="5" type="ORF">NET02_16025</name>
</gene>
<feature type="domain" description="Pyruvate carboxyltransferase" evidence="4">
    <location>
        <begin position="11"/>
        <end position="278"/>
    </location>
</feature>
<dbReference type="PANTHER" id="PTHR42738:SF7">
    <property type="entry name" value="HYDROXYMETHYLGLUTARYL-COA LYASE"/>
    <property type="match status" value="1"/>
</dbReference>